<keyword evidence="6" id="KW-1185">Reference proteome</keyword>
<organism evidence="5 6">
    <name type="scientific">Williamsia marianensis</name>
    <dbReference type="NCBI Taxonomy" id="85044"/>
    <lineage>
        <taxon>Bacteria</taxon>
        <taxon>Bacillati</taxon>
        <taxon>Actinomycetota</taxon>
        <taxon>Actinomycetes</taxon>
        <taxon>Mycobacteriales</taxon>
        <taxon>Nocardiaceae</taxon>
        <taxon>Williamsia</taxon>
    </lineage>
</organism>
<keyword evidence="3" id="KW-0804">Transcription</keyword>
<dbReference type="Pfam" id="PF25873">
    <property type="entry name" value="WHD_MalT"/>
    <property type="match status" value="1"/>
</dbReference>
<dbReference type="PROSITE" id="PS50043">
    <property type="entry name" value="HTH_LUXR_2"/>
    <property type="match status" value="1"/>
</dbReference>
<dbReference type="PRINTS" id="PR00038">
    <property type="entry name" value="HTHLUXR"/>
</dbReference>
<dbReference type="Proteomes" id="UP001185792">
    <property type="component" value="Unassembled WGS sequence"/>
</dbReference>
<dbReference type="Gene3D" id="1.25.40.10">
    <property type="entry name" value="Tetratricopeptide repeat domain"/>
    <property type="match status" value="1"/>
</dbReference>
<keyword evidence="1" id="KW-0805">Transcription regulation</keyword>
<evidence type="ECO:0000313" key="5">
    <source>
        <dbReference type="EMBL" id="MDV7135300.1"/>
    </source>
</evidence>
<evidence type="ECO:0000256" key="1">
    <source>
        <dbReference type="ARBA" id="ARBA00023015"/>
    </source>
</evidence>
<dbReference type="SUPFAM" id="SSF52540">
    <property type="entry name" value="P-loop containing nucleoside triphosphate hydrolases"/>
    <property type="match status" value="1"/>
</dbReference>
<dbReference type="Gene3D" id="3.40.50.300">
    <property type="entry name" value="P-loop containing nucleotide triphosphate hydrolases"/>
    <property type="match status" value="1"/>
</dbReference>
<feature type="domain" description="HTH luxR-type" evidence="4">
    <location>
        <begin position="815"/>
        <end position="880"/>
    </location>
</feature>
<dbReference type="InterPro" id="IPR016032">
    <property type="entry name" value="Sig_transdc_resp-reg_C-effctor"/>
</dbReference>
<evidence type="ECO:0000313" key="6">
    <source>
        <dbReference type="Proteomes" id="UP001185792"/>
    </source>
</evidence>
<dbReference type="InterPro" id="IPR027417">
    <property type="entry name" value="P-loop_NTPase"/>
</dbReference>
<gene>
    <name evidence="5" type="ORF">R4198_16470</name>
</gene>
<name>A0ABU4EVL4_WILMA</name>
<evidence type="ECO:0000256" key="2">
    <source>
        <dbReference type="ARBA" id="ARBA00023125"/>
    </source>
</evidence>
<dbReference type="Gene3D" id="1.10.10.10">
    <property type="entry name" value="Winged helix-like DNA-binding domain superfamily/Winged helix DNA-binding domain"/>
    <property type="match status" value="1"/>
</dbReference>
<dbReference type="InterPro" id="IPR011990">
    <property type="entry name" value="TPR-like_helical_dom_sf"/>
</dbReference>
<evidence type="ECO:0000256" key="3">
    <source>
        <dbReference type="ARBA" id="ARBA00023163"/>
    </source>
</evidence>
<dbReference type="InterPro" id="IPR000792">
    <property type="entry name" value="Tscrpt_reg_LuxR_C"/>
</dbReference>
<protein>
    <submittedName>
        <fullName evidence="5">LuxR C-terminal-related transcriptional regulator</fullName>
    </submittedName>
</protein>
<dbReference type="PANTHER" id="PTHR44688:SF16">
    <property type="entry name" value="DNA-BINDING TRANSCRIPTIONAL ACTIVATOR DEVR_DOSR"/>
    <property type="match status" value="1"/>
</dbReference>
<dbReference type="InterPro" id="IPR059106">
    <property type="entry name" value="WHD_MalT"/>
</dbReference>
<evidence type="ECO:0000259" key="4">
    <source>
        <dbReference type="PROSITE" id="PS50043"/>
    </source>
</evidence>
<accession>A0ABU4EVL4</accession>
<keyword evidence="2" id="KW-0238">DNA-binding</keyword>
<sequence length="882" mass="95896">MSEQFTAALTLRTSRASLPPGFVHRQRLDAMLDRGVDRTVTIVTGGPGYGKTLAVSAWVNHNRLPGPVVWLTAAHSYDVRGLWTDLLNAFKSAGALPGNSPLGEITPGPTFGSAELSRIVAAMTQLPGPVVLVLDDVHELTDRAVVDSITRLIECRIPQLRLVLVGRTTPPVHLSRLRLADDIVEMGADDLMYTAAETRQVCAVGGFTLTADELGLLFTRTQGWPAGVRLALMSIEESSAPAVDHANNRRVAEYLLEEILERLEPRDRLFLLATSVVEQMSPDLARALSGRADSAQMLDMLVSHNALTVRLSDRPTWYRYHPLLRDLLRDRLSVENPDSVPHLYLRAAKWYLSTDEPVVALRFFALARSWQATVELLGEVALPLILTPQATALVAALAAVYDDPAWRTSADTLIVAMVCDYQRHDFESMRRTADDAERIFASQGIQQPLATRVIVAMARIVYSRVSTPSTLVTTSEMLLSMVKDASQEEIPAATAYTLIALNNHASGLVWEDRFAEAQIELDAVRVQGAHAGMTLTQLSAESYSALVDTLYGNLGQAAERAQWALDAADRKGWVREMQLLASHAALAWVHLHRFELDAAQACIDVGLESSAQGSDVGCRLILHFAAVAVAIAKLDAEAIGLALKRLDVLEHTVGKLPRLLAGWSQTIRAEACVALGKSYEAPHGGAAVPGHTGFTTGLHQIVEAKAHLAMNDPAGTLEALDCPALFGEYRSLAAEAAILEAIARGQLRQDALAADSFEKAVVLAEPTGLRRPFAGGNGQIASHLSRFRHLHDDQSAFATELAILRGDGAMSAVPRPPVIQPLTDREMAVLKYLPTMLKSSEIAADLFVSVNTVKTHQRSIYRKLGVATRREAVETARSWDML</sequence>
<dbReference type="SUPFAM" id="SSF46894">
    <property type="entry name" value="C-terminal effector domain of the bipartite response regulators"/>
    <property type="match status" value="1"/>
</dbReference>
<dbReference type="Pfam" id="PF00196">
    <property type="entry name" value="GerE"/>
    <property type="match status" value="1"/>
</dbReference>
<proteinExistence type="predicted"/>
<dbReference type="EMBL" id="JAWLUM010000002">
    <property type="protein sequence ID" value="MDV7135300.1"/>
    <property type="molecule type" value="Genomic_DNA"/>
</dbReference>
<comment type="caution">
    <text evidence="5">The sequence shown here is derived from an EMBL/GenBank/DDBJ whole genome shotgun (WGS) entry which is preliminary data.</text>
</comment>
<dbReference type="SMART" id="SM00421">
    <property type="entry name" value="HTH_LUXR"/>
    <property type="match status" value="1"/>
</dbReference>
<dbReference type="PANTHER" id="PTHR44688">
    <property type="entry name" value="DNA-BINDING TRANSCRIPTIONAL ACTIVATOR DEVR_DOSR"/>
    <property type="match status" value="1"/>
</dbReference>
<dbReference type="RefSeq" id="WP_317713732.1">
    <property type="nucleotide sequence ID" value="NZ_JAWLUM010000002.1"/>
</dbReference>
<reference evidence="5 6" key="1">
    <citation type="submission" date="2023-10" db="EMBL/GenBank/DDBJ databases">
        <title>Development of a sustainable strategy for remediation of hydrocarbon-contaminated territories based on the waste exchange concept.</title>
        <authorList>
            <person name="Krivoruchko A."/>
        </authorList>
    </citation>
    <scope>NUCLEOTIDE SEQUENCE [LARGE SCALE GENOMIC DNA]</scope>
    <source>
        <strain evidence="5 6">IEGM 1236</strain>
    </source>
</reference>
<dbReference type="InterPro" id="IPR036388">
    <property type="entry name" value="WH-like_DNA-bd_sf"/>
</dbReference>
<dbReference type="CDD" id="cd06170">
    <property type="entry name" value="LuxR_C_like"/>
    <property type="match status" value="1"/>
</dbReference>